<evidence type="ECO:0000256" key="3">
    <source>
        <dbReference type="ARBA" id="ARBA00022475"/>
    </source>
</evidence>
<feature type="transmembrane region" description="Helical" evidence="7">
    <location>
        <begin position="110"/>
        <end position="129"/>
    </location>
</feature>
<feature type="transmembrane region" description="Helical" evidence="7">
    <location>
        <begin position="141"/>
        <end position="162"/>
    </location>
</feature>
<evidence type="ECO:0000259" key="8">
    <source>
        <dbReference type="PROSITE" id="PS50850"/>
    </source>
</evidence>
<feature type="transmembrane region" description="Helical" evidence="7">
    <location>
        <begin position="202"/>
        <end position="221"/>
    </location>
</feature>
<keyword evidence="6 7" id="KW-0472">Membrane</keyword>
<feature type="domain" description="Major facilitator superfamily (MFS) profile" evidence="8">
    <location>
        <begin position="15"/>
        <end position="464"/>
    </location>
</feature>
<dbReference type="PRINTS" id="PR01036">
    <property type="entry name" value="TCRTETB"/>
</dbReference>
<dbReference type="Pfam" id="PF07690">
    <property type="entry name" value="MFS_1"/>
    <property type="match status" value="2"/>
</dbReference>
<evidence type="ECO:0000256" key="2">
    <source>
        <dbReference type="ARBA" id="ARBA00022448"/>
    </source>
</evidence>
<evidence type="ECO:0000313" key="9">
    <source>
        <dbReference type="EMBL" id="CAA9445815.1"/>
    </source>
</evidence>
<reference evidence="9" key="1">
    <citation type="submission" date="2020-02" db="EMBL/GenBank/DDBJ databases">
        <authorList>
            <person name="Meier V. D."/>
        </authorList>
    </citation>
    <scope>NUCLEOTIDE SEQUENCE</scope>
    <source>
        <strain evidence="9">AVDCRST_MAG58</strain>
    </source>
</reference>
<feature type="transmembrane region" description="Helical" evidence="7">
    <location>
        <begin position="233"/>
        <end position="251"/>
    </location>
</feature>
<feature type="transmembrane region" description="Helical" evidence="7">
    <location>
        <begin position="439"/>
        <end position="459"/>
    </location>
</feature>
<evidence type="ECO:0000256" key="6">
    <source>
        <dbReference type="ARBA" id="ARBA00023136"/>
    </source>
</evidence>
<keyword evidence="3" id="KW-1003">Cell membrane</keyword>
<comment type="subcellular location">
    <subcellularLocation>
        <location evidence="1">Cell membrane</location>
        <topology evidence="1">Multi-pass membrane protein</topology>
    </subcellularLocation>
</comment>
<gene>
    <name evidence="9" type="ORF">AVDCRST_MAG58-392</name>
</gene>
<dbReference type="EMBL" id="CADCVF010000010">
    <property type="protein sequence ID" value="CAA9445815.1"/>
    <property type="molecule type" value="Genomic_DNA"/>
</dbReference>
<organism evidence="9">
    <name type="scientific">uncultured Rubrobacteraceae bacterium</name>
    <dbReference type="NCBI Taxonomy" id="349277"/>
    <lineage>
        <taxon>Bacteria</taxon>
        <taxon>Bacillati</taxon>
        <taxon>Actinomycetota</taxon>
        <taxon>Rubrobacteria</taxon>
        <taxon>Rubrobacterales</taxon>
        <taxon>Rubrobacteraceae</taxon>
        <taxon>environmental samples</taxon>
    </lineage>
</organism>
<dbReference type="AlphaFoldDB" id="A0A6J4QII9"/>
<accession>A0A6J4QII9</accession>
<dbReference type="InterPro" id="IPR011701">
    <property type="entry name" value="MFS"/>
</dbReference>
<feature type="transmembrane region" description="Helical" evidence="7">
    <location>
        <begin position="307"/>
        <end position="325"/>
    </location>
</feature>
<dbReference type="PANTHER" id="PTHR42718:SF46">
    <property type="entry name" value="BLR6921 PROTEIN"/>
    <property type="match status" value="1"/>
</dbReference>
<feature type="transmembrane region" description="Helical" evidence="7">
    <location>
        <begin position="51"/>
        <end position="69"/>
    </location>
</feature>
<feature type="transmembrane region" description="Helical" evidence="7">
    <location>
        <begin position="363"/>
        <end position="387"/>
    </location>
</feature>
<evidence type="ECO:0000256" key="1">
    <source>
        <dbReference type="ARBA" id="ARBA00004651"/>
    </source>
</evidence>
<feature type="transmembrane region" description="Helical" evidence="7">
    <location>
        <begin position="14"/>
        <end position="39"/>
    </location>
</feature>
<feature type="transmembrane region" description="Helical" evidence="7">
    <location>
        <begin position="337"/>
        <end position="357"/>
    </location>
</feature>
<feature type="transmembrane region" description="Helical" evidence="7">
    <location>
        <begin position="272"/>
        <end position="295"/>
    </location>
</feature>
<dbReference type="GO" id="GO:0022857">
    <property type="term" value="F:transmembrane transporter activity"/>
    <property type="evidence" value="ECO:0007669"/>
    <property type="project" value="InterPro"/>
</dbReference>
<dbReference type="Gene3D" id="1.20.1250.20">
    <property type="entry name" value="MFS general substrate transporter like domains"/>
    <property type="match status" value="1"/>
</dbReference>
<evidence type="ECO:0000256" key="4">
    <source>
        <dbReference type="ARBA" id="ARBA00022692"/>
    </source>
</evidence>
<dbReference type="SUPFAM" id="SSF103473">
    <property type="entry name" value="MFS general substrate transporter"/>
    <property type="match status" value="1"/>
</dbReference>
<name>A0A6J4QII9_9ACTN</name>
<dbReference type="InterPro" id="IPR020846">
    <property type="entry name" value="MFS_dom"/>
</dbReference>
<feature type="transmembrane region" description="Helical" evidence="7">
    <location>
        <begin position="81"/>
        <end position="104"/>
    </location>
</feature>
<protein>
    <submittedName>
        <fullName evidence="9">Uncharacterized MFS-type transporter</fullName>
    </submittedName>
</protein>
<keyword evidence="5 7" id="KW-1133">Transmembrane helix</keyword>
<evidence type="ECO:0000256" key="5">
    <source>
        <dbReference type="ARBA" id="ARBA00022989"/>
    </source>
</evidence>
<dbReference type="GO" id="GO:0005886">
    <property type="term" value="C:plasma membrane"/>
    <property type="evidence" value="ECO:0007669"/>
    <property type="project" value="UniProtKB-SubCell"/>
</dbReference>
<dbReference type="PANTHER" id="PTHR42718">
    <property type="entry name" value="MAJOR FACILITATOR SUPERFAMILY MULTIDRUG TRANSPORTER MFSC"/>
    <property type="match status" value="1"/>
</dbReference>
<dbReference type="InterPro" id="IPR036259">
    <property type="entry name" value="MFS_trans_sf"/>
</dbReference>
<feature type="transmembrane region" description="Helical" evidence="7">
    <location>
        <begin position="408"/>
        <end position="427"/>
    </location>
</feature>
<feature type="transmembrane region" description="Helical" evidence="7">
    <location>
        <begin position="168"/>
        <end position="190"/>
    </location>
</feature>
<dbReference type="CDD" id="cd17321">
    <property type="entry name" value="MFS_MMR_MDR_like"/>
    <property type="match status" value="1"/>
</dbReference>
<keyword evidence="2" id="KW-0813">Transport</keyword>
<proteinExistence type="predicted"/>
<sequence>MVLEGGGSAGRKTFALVLLCSASFVAVLDLTIVAIALPSVRRELGFSGGDAQWVLTGYALSFGGLLLLMGRVGDLYGRRRLFMAGLAVFGGASLLGGLAWAPWVLVGARLLQGVGGAALVPASLALVAATFAEGEERNRAIGVYGAMAGVGFVSGMVLGGVVTEFLGWRWVLFVNVPVALAVLALAPVAIQESKDDAAPRTMDLAGAATATLGLASLIYAVSEAPKNGWASPATLGTAGLGAVLLGLFVAAERRASAPLVPLPILRRRAVAVPNAAVVLKSMIGAAQLYVLTLYFQDALGRTPLEAGLLFIPMTVASVVASPVAGRLTTRLGAGRTAAWGFGISGAGLVLVASRMAHEDALPAVLLGMAVAEAGFVTASVPLTIAATEGVGDDEQGLASGVLSTTTELGNALGWAVVAAVITAATAASGANALLGGLRWGLWSAIAFAVLALTLVVVFMRPGSRETARSSANVTEP</sequence>
<evidence type="ECO:0000256" key="7">
    <source>
        <dbReference type="SAM" id="Phobius"/>
    </source>
</evidence>
<dbReference type="Gene3D" id="1.20.1720.10">
    <property type="entry name" value="Multidrug resistance protein D"/>
    <property type="match status" value="1"/>
</dbReference>
<keyword evidence="4 7" id="KW-0812">Transmembrane</keyword>
<dbReference type="PROSITE" id="PS50850">
    <property type="entry name" value="MFS"/>
    <property type="match status" value="1"/>
</dbReference>